<reference evidence="2" key="1">
    <citation type="submission" date="2018-04" db="EMBL/GenBank/DDBJ databases">
        <title>Whole genome sequencing of Hypsizygus marmoreus.</title>
        <authorList>
            <person name="Choi I.-G."/>
            <person name="Min B."/>
            <person name="Kim J.-G."/>
            <person name="Kim S."/>
            <person name="Oh Y.-L."/>
            <person name="Kong W.-S."/>
            <person name="Park H."/>
            <person name="Jeong J."/>
            <person name="Song E.-S."/>
        </authorList>
    </citation>
    <scope>NUCLEOTIDE SEQUENCE [LARGE SCALE GENOMIC DNA]</scope>
    <source>
        <strain evidence="2">51987-8</strain>
    </source>
</reference>
<sequence>MSASKATPYAALETLLKGSTPEKIQSCLLQSMKKASIQDIDTLSALLAPLASQADTTEHCVRCHAEYTENTNHPKACKIEHGEGDGERTRIGDDAITMTLDCCGIQFDSEEEPPTPFCILARHTINPDQVVYYDGDKGEGNEHVVTCEEFGCKKKRKKAATSNTKKAPAKKRK</sequence>
<feature type="region of interest" description="Disordered" evidence="1">
    <location>
        <begin position="154"/>
        <end position="173"/>
    </location>
</feature>
<dbReference type="AlphaFoldDB" id="A0A369JS94"/>
<dbReference type="InParanoid" id="A0A369JS94"/>
<protein>
    <submittedName>
        <fullName evidence="2">Uncharacterized protein</fullName>
    </submittedName>
</protein>
<evidence type="ECO:0000313" key="3">
    <source>
        <dbReference type="Proteomes" id="UP000076154"/>
    </source>
</evidence>
<dbReference type="OrthoDB" id="2902395at2759"/>
<organism evidence="2 3">
    <name type="scientific">Hypsizygus marmoreus</name>
    <name type="common">White beech mushroom</name>
    <name type="synonym">Agaricus marmoreus</name>
    <dbReference type="NCBI Taxonomy" id="39966"/>
    <lineage>
        <taxon>Eukaryota</taxon>
        <taxon>Fungi</taxon>
        <taxon>Dikarya</taxon>
        <taxon>Basidiomycota</taxon>
        <taxon>Agaricomycotina</taxon>
        <taxon>Agaricomycetes</taxon>
        <taxon>Agaricomycetidae</taxon>
        <taxon>Agaricales</taxon>
        <taxon>Tricholomatineae</taxon>
        <taxon>Lyophyllaceae</taxon>
        <taxon>Hypsizygus</taxon>
    </lineage>
</organism>
<name>A0A369JS94_HYPMA</name>
<gene>
    <name evidence="2" type="ORF">Hypma_008650</name>
</gene>
<dbReference type="Proteomes" id="UP000076154">
    <property type="component" value="Unassembled WGS sequence"/>
</dbReference>
<comment type="caution">
    <text evidence="2">The sequence shown here is derived from an EMBL/GenBank/DDBJ whole genome shotgun (WGS) entry which is preliminary data.</text>
</comment>
<evidence type="ECO:0000313" key="2">
    <source>
        <dbReference type="EMBL" id="RDB24202.1"/>
    </source>
</evidence>
<evidence type="ECO:0000256" key="1">
    <source>
        <dbReference type="SAM" id="MobiDB-lite"/>
    </source>
</evidence>
<dbReference type="EMBL" id="LUEZ02000045">
    <property type="protein sequence ID" value="RDB24202.1"/>
    <property type="molecule type" value="Genomic_DNA"/>
</dbReference>
<proteinExistence type="predicted"/>
<keyword evidence="3" id="KW-1185">Reference proteome</keyword>
<accession>A0A369JS94</accession>